<gene>
    <name evidence="8" type="ORF">SAMN02745176_01049</name>
</gene>
<keyword evidence="1" id="KW-0963">Cytoplasm</keyword>
<dbReference type="PANTHER" id="PTHR30562">
    <property type="entry name" value="UVRC/OXIDOREDUCTASE"/>
    <property type="match status" value="1"/>
</dbReference>
<dbReference type="SUPFAM" id="SSF46600">
    <property type="entry name" value="C-terminal UvrC-binding domain of UvrB"/>
    <property type="match status" value="1"/>
</dbReference>
<dbReference type="GO" id="GO:0009380">
    <property type="term" value="C:excinuclease repair complex"/>
    <property type="evidence" value="ECO:0007669"/>
    <property type="project" value="TreeGrafter"/>
</dbReference>
<evidence type="ECO:0000256" key="4">
    <source>
        <dbReference type="ARBA" id="ARBA00022881"/>
    </source>
</evidence>
<keyword evidence="4" id="KW-0267">Excision nuclease</keyword>
<dbReference type="PROSITE" id="PS50151">
    <property type="entry name" value="UVR"/>
    <property type="match status" value="1"/>
</dbReference>
<dbReference type="FunFam" id="3.40.1440.10:FF:000001">
    <property type="entry name" value="UvrABC system protein C"/>
    <property type="match status" value="1"/>
</dbReference>
<evidence type="ECO:0000256" key="3">
    <source>
        <dbReference type="ARBA" id="ARBA00022769"/>
    </source>
</evidence>
<dbReference type="InterPro" id="IPR035901">
    <property type="entry name" value="GIY-YIG_endonuc_sf"/>
</dbReference>
<evidence type="ECO:0000256" key="5">
    <source>
        <dbReference type="ARBA" id="ARBA00023204"/>
    </source>
</evidence>
<dbReference type="GO" id="GO:0004518">
    <property type="term" value="F:nuclease activity"/>
    <property type="evidence" value="ECO:0007669"/>
    <property type="project" value="UniProtKB-KW"/>
</dbReference>
<dbReference type="EMBL" id="FQZS01000006">
    <property type="protein sequence ID" value="SHI69047.1"/>
    <property type="molecule type" value="Genomic_DNA"/>
</dbReference>
<keyword evidence="5" id="KW-0234">DNA repair</keyword>
<dbReference type="Pfam" id="PF01541">
    <property type="entry name" value="GIY-YIG"/>
    <property type="match status" value="1"/>
</dbReference>
<dbReference type="InterPro" id="IPR036876">
    <property type="entry name" value="UVR_dom_sf"/>
</dbReference>
<organism evidence="8 9">
    <name type="scientific">Lutispora thermophila DSM 19022</name>
    <dbReference type="NCBI Taxonomy" id="1122184"/>
    <lineage>
        <taxon>Bacteria</taxon>
        <taxon>Bacillati</taxon>
        <taxon>Bacillota</taxon>
        <taxon>Clostridia</taxon>
        <taxon>Lutisporales</taxon>
        <taxon>Lutisporaceae</taxon>
        <taxon>Lutispora</taxon>
    </lineage>
</organism>
<evidence type="ECO:0000313" key="8">
    <source>
        <dbReference type="EMBL" id="SHI69047.1"/>
    </source>
</evidence>
<dbReference type="Gene3D" id="3.40.1440.10">
    <property type="entry name" value="GIY-YIG endonuclease"/>
    <property type="match status" value="1"/>
</dbReference>
<proteinExistence type="predicted"/>
<feature type="domain" description="GIY-YIG" evidence="7">
    <location>
        <begin position="12"/>
        <end position="91"/>
    </location>
</feature>
<dbReference type="STRING" id="1122184.SAMN02745176_01049"/>
<evidence type="ECO:0000256" key="2">
    <source>
        <dbReference type="ARBA" id="ARBA00022763"/>
    </source>
</evidence>
<dbReference type="InterPro" id="IPR050066">
    <property type="entry name" value="UvrABC_protein_C"/>
</dbReference>
<evidence type="ECO:0000259" key="6">
    <source>
        <dbReference type="PROSITE" id="PS50151"/>
    </source>
</evidence>
<dbReference type="InterPro" id="IPR001943">
    <property type="entry name" value="UVR_dom"/>
</dbReference>
<feature type="domain" description="UVR" evidence="6">
    <location>
        <begin position="199"/>
        <end position="234"/>
    </location>
</feature>
<dbReference type="AlphaFoldDB" id="A0A1M6D747"/>
<reference evidence="8 9" key="1">
    <citation type="submission" date="2016-11" db="EMBL/GenBank/DDBJ databases">
        <authorList>
            <person name="Jaros S."/>
            <person name="Januszkiewicz K."/>
            <person name="Wedrychowicz H."/>
        </authorList>
    </citation>
    <scope>NUCLEOTIDE SEQUENCE [LARGE SCALE GENOMIC DNA]</scope>
    <source>
        <strain evidence="8 9">DSM 19022</strain>
    </source>
</reference>
<dbReference type="InterPro" id="IPR047296">
    <property type="entry name" value="GIY-YIG_UvrC_Cho"/>
</dbReference>
<name>A0A1M6D747_9FIRM</name>
<dbReference type="CDD" id="cd10434">
    <property type="entry name" value="GIY-YIG_UvrC_Cho"/>
    <property type="match status" value="1"/>
</dbReference>
<dbReference type="GO" id="GO:0006289">
    <property type="term" value="P:nucleotide-excision repair"/>
    <property type="evidence" value="ECO:0007669"/>
    <property type="project" value="InterPro"/>
</dbReference>
<sequence length="358" mass="41284">MDIKEKVKNLTTSPGVYLMRDSLGNVIYIGKAKNLKNRVQTYFQNSANHSSKIEKLIKNLKDFDYIITDTELEAMILECKLIRELKPMYNRLMKNPLSYVYIVIKTDEVCPSIKISNTLFEDKQNLCFGPYGSKNTVEKAIQGIKECYKILCSKTSKYNSQCLNYSLGLCIGMCISDSSVEYYNNVISNFISFLRGNDSTIIEDMKHNMEEAAKNLDFEKAAKYRDYINSINSLIKREKTLRFAESDNNIVVMEPLSKDIVKLFLISNNKIIFSKKYALENRNMQKLHTIIKNHILAYFGGNTVSSSVTIAKDEIDEAQIIFSYLNSRPDSYITIPPDWLYDTENYHIDKAINKLLHQ</sequence>
<dbReference type="SMART" id="SM00465">
    <property type="entry name" value="GIYc"/>
    <property type="match status" value="1"/>
</dbReference>
<evidence type="ECO:0000259" key="7">
    <source>
        <dbReference type="PROSITE" id="PS50164"/>
    </source>
</evidence>
<dbReference type="InterPro" id="IPR000305">
    <property type="entry name" value="GIY-YIG_endonuc"/>
</dbReference>
<dbReference type="SUPFAM" id="SSF82771">
    <property type="entry name" value="GIY-YIG endonuclease"/>
    <property type="match status" value="1"/>
</dbReference>
<dbReference type="Proteomes" id="UP000184442">
    <property type="component" value="Unassembled WGS sequence"/>
</dbReference>
<dbReference type="PANTHER" id="PTHR30562:SF1">
    <property type="entry name" value="UVRABC SYSTEM PROTEIN C"/>
    <property type="match status" value="1"/>
</dbReference>
<evidence type="ECO:0000313" key="9">
    <source>
        <dbReference type="Proteomes" id="UP000184442"/>
    </source>
</evidence>
<keyword evidence="3" id="KW-0228">DNA excision</keyword>
<keyword evidence="2" id="KW-0227">DNA damage</keyword>
<accession>A0A1M6D747</accession>
<dbReference type="Gene3D" id="4.10.860.10">
    <property type="entry name" value="UVR domain"/>
    <property type="match status" value="1"/>
</dbReference>
<keyword evidence="9" id="KW-1185">Reference proteome</keyword>
<evidence type="ECO:0000256" key="1">
    <source>
        <dbReference type="ARBA" id="ARBA00022490"/>
    </source>
</evidence>
<dbReference type="Pfam" id="PF02151">
    <property type="entry name" value="UVR"/>
    <property type="match status" value="1"/>
</dbReference>
<dbReference type="OrthoDB" id="9804933at2"/>
<protein>
    <submittedName>
        <fullName evidence="8">Excinuclease ABC subunit C</fullName>
    </submittedName>
</protein>
<dbReference type="PROSITE" id="PS50164">
    <property type="entry name" value="GIY_YIG"/>
    <property type="match status" value="1"/>
</dbReference>
<dbReference type="RefSeq" id="WP_073025178.1">
    <property type="nucleotide sequence ID" value="NZ_FQZS01000006.1"/>
</dbReference>